<feature type="repeat" description="ANK" evidence="1">
    <location>
        <begin position="1544"/>
        <end position="1576"/>
    </location>
</feature>
<dbReference type="Gene3D" id="1.10.510.10">
    <property type="entry name" value="Transferase(Phosphotransferase) domain 1"/>
    <property type="match status" value="1"/>
</dbReference>
<keyword evidence="1" id="KW-0040">ANK repeat</keyword>
<dbReference type="InterPro" id="IPR011009">
    <property type="entry name" value="Kinase-like_dom_sf"/>
</dbReference>
<dbReference type="Pfam" id="PF13637">
    <property type="entry name" value="Ank_4"/>
    <property type="match status" value="1"/>
</dbReference>
<dbReference type="SUPFAM" id="SSF48403">
    <property type="entry name" value="Ankyrin repeat"/>
    <property type="match status" value="2"/>
</dbReference>
<evidence type="ECO:0000259" key="3">
    <source>
        <dbReference type="PROSITE" id="PS50011"/>
    </source>
</evidence>
<feature type="region of interest" description="Disordered" evidence="2">
    <location>
        <begin position="636"/>
        <end position="672"/>
    </location>
</feature>
<feature type="region of interest" description="Disordered" evidence="2">
    <location>
        <begin position="2035"/>
        <end position="2054"/>
    </location>
</feature>
<feature type="region of interest" description="Disordered" evidence="2">
    <location>
        <begin position="1027"/>
        <end position="1076"/>
    </location>
</feature>
<evidence type="ECO:0000256" key="1">
    <source>
        <dbReference type="PROSITE-ProRule" id="PRU00023"/>
    </source>
</evidence>
<evidence type="ECO:0000313" key="4">
    <source>
        <dbReference type="EMBL" id="GFR41470.1"/>
    </source>
</evidence>
<accession>A0AAD3DGN8</accession>
<feature type="compositionally biased region" description="Low complexity" evidence="2">
    <location>
        <begin position="819"/>
        <end position="829"/>
    </location>
</feature>
<feature type="region of interest" description="Disordered" evidence="2">
    <location>
        <begin position="65"/>
        <end position="99"/>
    </location>
</feature>
<dbReference type="GO" id="GO:0004672">
    <property type="term" value="F:protein kinase activity"/>
    <property type="evidence" value="ECO:0007669"/>
    <property type="project" value="InterPro"/>
</dbReference>
<feature type="region of interest" description="Disordered" evidence="2">
    <location>
        <begin position="819"/>
        <end position="884"/>
    </location>
</feature>
<dbReference type="InterPro" id="IPR036770">
    <property type="entry name" value="Ankyrin_rpt-contain_sf"/>
</dbReference>
<feature type="repeat" description="ANK" evidence="1">
    <location>
        <begin position="206"/>
        <end position="238"/>
    </location>
</feature>
<dbReference type="PANTHER" id="PTHR24133">
    <property type="entry name" value="ANKYRIN DOMAIN-CONTAINING"/>
    <property type="match status" value="1"/>
</dbReference>
<dbReference type="PRINTS" id="PR01415">
    <property type="entry name" value="ANKYRIN"/>
</dbReference>
<name>A0AAD3DGN8_9CHLO</name>
<feature type="repeat" description="ANK" evidence="1">
    <location>
        <begin position="36"/>
        <end position="58"/>
    </location>
</feature>
<dbReference type="SUPFAM" id="SSF56112">
    <property type="entry name" value="Protein kinase-like (PK-like)"/>
    <property type="match status" value="1"/>
</dbReference>
<reference evidence="4 5" key="1">
    <citation type="journal article" date="2021" name="Sci. Rep.">
        <title>Genome sequencing of the multicellular alga Astrephomene provides insights into convergent evolution of germ-soma differentiation.</title>
        <authorList>
            <person name="Yamashita S."/>
            <person name="Yamamoto K."/>
            <person name="Matsuzaki R."/>
            <person name="Suzuki S."/>
            <person name="Yamaguchi H."/>
            <person name="Hirooka S."/>
            <person name="Minakuchi Y."/>
            <person name="Miyagishima S."/>
            <person name="Kawachi M."/>
            <person name="Toyoda A."/>
            <person name="Nozaki H."/>
        </authorList>
    </citation>
    <scope>NUCLEOTIDE SEQUENCE [LARGE SCALE GENOMIC DNA]</scope>
    <source>
        <strain evidence="4 5">NIES-4017</strain>
    </source>
</reference>
<dbReference type="Pfam" id="PF00023">
    <property type="entry name" value="Ank"/>
    <property type="match status" value="2"/>
</dbReference>
<feature type="compositionally biased region" description="Low complexity" evidence="2">
    <location>
        <begin position="608"/>
        <end position="625"/>
    </location>
</feature>
<feature type="compositionally biased region" description="Polar residues" evidence="2">
    <location>
        <begin position="2044"/>
        <end position="2054"/>
    </location>
</feature>
<dbReference type="Proteomes" id="UP001054857">
    <property type="component" value="Unassembled WGS sequence"/>
</dbReference>
<dbReference type="PANTHER" id="PTHR24133:SF40">
    <property type="entry name" value="ANKYRIN REPEAT DOMAIN 44"/>
    <property type="match status" value="1"/>
</dbReference>
<feature type="repeat" description="ANK" evidence="1">
    <location>
        <begin position="352"/>
        <end position="384"/>
    </location>
</feature>
<feature type="region of interest" description="Disordered" evidence="2">
    <location>
        <begin position="735"/>
        <end position="793"/>
    </location>
</feature>
<feature type="compositionally biased region" description="Polar residues" evidence="2">
    <location>
        <begin position="565"/>
        <end position="581"/>
    </location>
</feature>
<dbReference type="InterPro" id="IPR002110">
    <property type="entry name" value="Ankyrin_rpt"/>
</dbReference>
<proteinExistence type="predicted"/>
<feature type="region of interest" description="Disordered" evidence="2">
    <location>
        <begin position="563"/>
        <end position="582"/>
    </location>
</feature>
<feature type="repeat" description="ANK" evidence="1">
    <location>
        <begin position="1474"/>
        <end position="1506"/>
    </location>
</feature>
<comment type="caution">
    <text evidence="4">The sequence shown here is derived from an EMBL/GenBank/DDBJ whole genome shotgun (WGS) entry which is preliminary data.</text>
</comment>
<dbReference type="Pfam" id="PF12796">
    <property type="entry name" value="Ank_2"/>
    <property type="match status" value="3"/>
</dbReference>
<keyword evidence="5" id="KW-1185">Reference proteome</keyword>
<dbReference type="InterPro" id="IPR000719">
    <property type="entry name" value="Prot_kinase_dom"/>
</dbReference>
<dbReference type="InterPro" id="IPR052391">
    <property type="entry name" value="E3_Ligase-Neurotoxin"/>
</dbReference>
<evidence type="ECO:0000256" key="2">
    <source>
        <dbReference type="SAM" id="MobiDB-lite"/>
    </source>
</evidence>
<gene>
    <name evidence="4" type="ORF">Agub_g2159</name>
</gene>
<feature type="compositionally biased region" description="Low complexity" evidence="2">
    <location>
        <begin position="1028"/>
        <end position="1052"/>
    </location>
</feature>
<feature type="repeat" description="ANK" evidence="1">
    <location>
        <begin position="394"/>
        <end position="427"/>
    </location>
</feature>
<dbReference type="PROSITE" id="PS50088">
    <property type="entry name" value="ANK_REPEAT"/>
    <property type="match status" value="7"/>
</dbReference>
<dbReference type="EMBL" id="BMAR01000001">
    <property type="protein sequence ID" value="GFR41470.1"/>
    <property type="molecule type" value="Genomic_DNA"/>
</dbReference>
<dbReference type="SMART" id="SM00220">
    <property type="entry name" value="S_TKc"/>
    <property type="match status" value="1"/>
</dbReference>
<feature type="domain" description="Protein kinase" evidence="3">
    <location>
        <begin position="1697"/>
        <end position="1971"/>
    </location>
</feature>
<feature type="compositionally biased region" description="Acidic residues" evidence="2">
    <location>
        <begin position="1652"/>
        <end position="1669"/>
    </location>
</feature>
<feature type="region of interest" description="Disordered" evidence="2">
    <location>
        <begin position="1601"/>
        <end position="1682"/>
    </location>
</feature>
<feature type="compositionally biased region" description="Pro residues" evidence="2">
    <location>
        <begin position="834"/>
        <end position="850"/>
    </location>
</feature>
<dbReference type="Pfam" id="PF00069">
    <property type="entry name" value="Pkinase"/>
    <property type="match status" value="1"/>
</dbReference>
<feature type="region of interest" description="Disordered" evidence="2">
    <location>
        <begin position="902"/>
        <end position="923"/>
    </location>
</feature>
<dbReference type="GO" id="GO:0005524">
    <property type="term" value="F:ATP binding"/>
    <property type="evidence" value="ECO:0007669"/>
    <property type="project" value="InterPro"/>
</dbReference>
<feature type="region of interest" description="Disordered" evidence="2">
    <location>
        <begin position="606"/>
        <end position="625"/>
    </location>
</feature>
<sequence length="2054" mass="211068">MAAVEPDALVSAILRHQTTALLRMLRSADATVRDQSGLTPLHHAVLAGNVEAVHALLDLACKRTRPLRHPGGSPSTAVGSPWDLVTAPGPPPSRPSPLHLAAERSENVLRILLGHSSLTTAGTSFLGITLSSRPQTELLRLRDARGWSLLHYAVSRANHATLRFLLQHFSEGNGGGSRGCGSGGGVIGGSEDGALRGCGVDIADSNGHTALHHAALLGHAECCRLLLKAGADQAAVSGPPEGALPVHLAVCGNHTAVVDILFRHAVAQHGFRAAQAVLLRPNSSGLTALHVATLHAAVDAARRLLHLVFPFDTRGPVDRTAFHLAALKGCTPMLNMLVRHSTPLQRELHDAEGFTAAHLAAAAGRLDALRVLAAGGCNMNARAVAAPAAPPNCEGWTPLHCAVRRGDVAAIELLVTELGADPHAKDDCGRTPCDLAVAVAASSSRHGSGCGVGASGSGVHNMDDAGWSPLDGMAMEPDRDSEGGSAERIPTAAGAHAVMSGWEPAAGFAADNLQGPSIGVSPDGHGDSRLVEGQALEVLQTFLRLLHEPLARRSARLAAAVAASTSETSPLQDSRLPSSVTLPGGDTAAAAAMAAAAGPASLRSLNNGGSSAGSSAGTPGTASPTVVTRLGSVQALRRESAPGSPVSEASRSPRRWAVPDMPASPLRSRNASGASAAAPGAVAAANGTCLCHQAAALMLLPPPDDKGSSLLAGNHHRPSMALSYAAQMLAGPAATPTRASPFSKPAVQRRSPFQPPAMVTTVNNPVPTPAAAVGTPAAPVSSDAGGGPGAVDTAAPIQSPFLTATKPSPFVAATRPSPFAAAATRPSPFLRQPPTQPSPPPPPPPPPPQDSPTEAASPPEARPADAANSRPGFVTADASPTPAREEVTVAVGPFVGLVDARSSAGGGSSSREALSPGPSTSASDAAGTLCVISPINNPCGYSALNRAILLQRHALAEALLATLPAEGQVGGLLVVSGGPAVREVRNLPSAMASHLTLASTAGLATGRNLATHAQLLLPMGTSSADAYAAEGTGPKPGAAAAAAAGRMPARPGSSGAQLPPPGPSGRSKRPSQHPQPQPLLQQLLQYRQHSEGVSARDAAKRSTTDAGSRQPPLVPLGGPGGSLPPFAAVPPLATRDLVPSLLVWDEVSEVFRTQPSNHTNREWLHWPGEPHPATGWLLVELMVMEAGSAGGHVWLGVGPTPELFLPVANESTGSSTSHVASGLPTAALTGSGAATTATASGLPAAATSLMASGAGPLVSATSGPGGVPATAALPTVALCSVMNHPSTHIVCIRDGQAFRGGVLSPDLGAATRLEARSGDTVALFWNRHGRTVAFTLNGRYCGRIAGLPAEEQLTPVLGLQSAGFVFKWRCLSVMQHGNSPSNSSGGGGGAVVVPPLDDMREVGLGGAGGRPVVSTNVDGLMVREQMLHEDPETPWTCKEPSITSLHFAAWAGNTRALVQLVRAKAFDPSEPDADGWTPLHFAALAGHSETVRLLLTCGCQPDGRSKCGSTPALMAAKYGRSQDHVVIMRLLAEAGAALDVRDARGRTLLMLAAKAGNLSMVELLLERGLDPSATDCQDREAQQYAGQHAAIFRLLRNAQAAQRAGTRKGKRHARTGASVLADSSPFQAATNHLKPPVSTTHGPAGAGGQGEEGQEDDGEEEDDDSEEDVGGNTHGRRQDQQHLPLLAERWRVGAEQLVRGRLIEQGAFGAVFEGTWCGARVAIKQVVRRPGSGGGGGTLAEREMAGLEREVAILAALPPHERIARMLGSVELPGEGTCLVMAYYPHTLQGVMQSERLRRSWLTPARRASIVRQLAEGLAFLHGLPGPRVIHRDLKPNNVLLEAAPSLGVKICDFGLSRILASNDVQSSSAAGHAFWMAPELLRAQPYDEKVDVYSYGVILYQVAYWVDDQLYGGLNKAQVDFQVVHGILRLQDRLPGGVDPAVQALVRDCLDEDPRARPAMAQVLERLAGVRELPQPSPAAQQQQQQAGQVQVQVQQQPAVVVVAGADGLGRVEQAGVGAGAGVGVGAGVAVGAEGGQVGGSPMQGSPLHQQQQ</sequence>
<dbReference type="InterPro" id="IPR008271">
    <property type="entry name" value="Ser/Thr_kinase_AS"/>
</dbReference>
<dbReference type="PROSITE" id="PS00108">
    <property type="entry name" value="PROTEIN_KINASE_ST"/>
    <property type="match status" value="1"/>
</dbReference>
<feature type="compositionally biased region" description="Low complexity" evidence="2">
    <location>
        <begin position="756"/>
        <end position="780"/>
    </location>
</feature>
<evidence type="ECO:0000313" key="5">
    <source>
        <dbReference type="Proteomes" id="UP001054857"/>
    </source>
</evidence>
<feature type="compositionally biased region" description="Basic residues" evidence="2">
    <location>
        <begin position="1605"/>
        <end position="1614"/>
    </location>
</feature>
<organism evidence="4 5">
    <name type="scientific">Astrephomene gubernaculifera</name>
    <dbReference type="NCBI Taxonomy" id="47775"/>
    <lineage>
        <taxon>Eukaryota</taxon>
        <taxon>Viridiplantae</taxon>
        <taxon>Chlorophyta</taxon>
        <taxon>core chlorophytes</taxon>
        <taxon>Chlorophyceae</taxon>
        <taxon>CS clade</taxon>
        <taxon>Chlamydomonadales</taxon>
        <taxon>Astrephomenaceae</taxon>
        <taxon>Astrephomene</taxon>
    </lineage>
</organism>
<dbReference type="PROSITE" id="PS50011">
    <property type="entry name" value="PROTEIN_KINASE_DOM"/>
    <property type="match status" value="1"/>
</dbReference>
<dbReference type="PROSITE" id="PS50297">
    <property type="entry name" value="ANK_REP_REGION"/>
    <property type="match status" value="6"/>
</dbReference>
<protein>
    <recommendedName>
        <fullName evidence="3">Protein kinase domain-containing protein</fullName>
    </recommendedName>
</protein>
<dbReference type="Gene3D" id="1.25.40.20">
    <property type="entry name" value="Ankyrin repeat-containing domain"/>
    <property type="match status" value="4"/>
</dbReference>
<dbReference type="SMART" id="SM00248">
    <property type="entry name" value="ANK"/>
    <property type="match status" value="13"/>
</dbReference>
<feature type="repeat" description="ANK" evidence="1">
    <location>
        <begin position="1507"/>
        <end position="1543"/>
    </location>
</feature>
<dbReference type="Gene3D" id="3.30.200.20">
    <property type="entry name" value="Phosphorylase Kinase, domain 1"/>
    <property type="match status" value="1"/>
</dbReference>
<feature type="region of interest" description="Disordered" evidence="2">
    <location>
        <begin position="1089"/>
        <end position="1121"/>
    </location>
</feature>